<keyword evidence="14" id="KW-1185">Reference proteome</keyword>
<name>A0A432YKZ7_9GAMM</name>
<dbReference type="Proteomes" id="UP000288127">
    <property type="component" value="Unassembled WGS sequence"/>
</dbReference>
<dbReference type="Pfam" id="PF00574">
    <property type="entry name" value="CLP_protease"/>
    <property type="match status" value="1"/>
</dbReference>
<evidence type="ECO:0000313" key="14">
    <source>
        <dbReference type="Proteomes" id="UP000288127"/>
    </source>
</evidence>
<evidence type="ECO:0000256" key="2">
    <source>
        <dbReference type="ARBA" id="ARBA00022490"/>
    </source>
</evidence>
<evidence type="ECO:0000256" key="3">
    <source>
        <dbReference type="ARBA" id="ARBA00022670"/>
    </source>
</evidence>
<dbReference type="Gene3D" id="3.90.226.10">
    <property type="entry name" value="2-enoyl-CoA Hydratase, Chain A, domain 1"/>
    <property type="match status" value="1"/>
</dbReference>
<dbReference type="PROSITE" id="PS00382">
    <property type="entry name" value="CLP_PROTEASE_HIS"/>
    <property type="match status" value="1"/>
</dbReference>
<keyword evidence="4 7" id="KW-0378">Hydrolase</keyword>
<dbReference type="GO" id="GO:0005737">
    <property type="term" value="C:cytoplasm"/>
    <property type="evidence" value="ECO:0007669"/>
    <property type="project" value="UniProtKB-SubCell"/>
</dbReference>
<gene>
    <name evidence="7 13" type="primary">clpP</name>
    <name evidence="13" type="ORF">CWI76_04790</name>
</gene>
<evidence type="ECO:0000256" key="5">
    <source>
        <dbReference type="ARBA" id="ARBA00022825"/>
    </source>
</evidence>
<evidence type="ECO:0000256" key="10">
    <source>
        <dbReference type="RuleBase" id="RU000549"/>
    </source>
</evidence>
<dbReference type="HAMAP" id="MF_00444">
    <property type="entry name" value="ClpP"/>
    <property type="match status" value="1"/>
</dbReference>
<evidence type="ECO:0000256" key="6">
    <source>
        <dbReference type="ARBA" id="ARBA00034021"/>
    </source>
</evidence>
<comment type="function">
    <text evidence="7 11">Cleaves peptides in various proteins in a process that requires ATP hydrolysis. Has a chymotrypsin-like activity. Plays a major role in the degradation of misfolded proteins.</text>
</comment>
<dbReference type="InterPro" id="IPR001907">
    <property type="entry name" value="ClpP"/>
</dbReference>
<keyword evidence="3 7" id="KW-0645">Protease</keyword>
<dbReference type="GO" id="GO:0051117">
    <property type="term" value="F:ATPase binding"/>
    <property type="evidence" value="ECO:0007669"/>
    <property type="project" value="TreeGrafter"/>
</dbReference>
<dbReference type="GO" id="GO:0009368">
    <property type="term" value="C:endopeptidase Clp complex"/>
    <property type="evidence" value="ECO:0007669"/>
    <property type="project" value="TreeGrafter"/>
</dbReference>
<dbReference type="SUPFAM" id="SSF52096">
    <property type="entry name" value="ClpP/crotonase"/>
    <property type="match status" value="1"/>
</dbReference>
<comment type="similarity">
    <text evidence="1 7 12">Belongs to the peptidase S14 family.</text>
</comment>
<comment type="subcellular location">
    <subcellularLocation>
        <location evidence="7">Cytoplasm</location>
    </subcellularLocation>
</comment>
<feature type="active site" evidence="7 9">
    <location>
        <position position="132"/>
    </location>
</feature>
<dbReference type="GO" id="GO:0006515">
    <property type="term" value="P:protein quality control for misfolded or incompletely synthesized proteins"/>
    <property type="evidence" value="ECO:0007669"/>
    <property type="project" value="TreeGrafter"/>
</dbReference>
<evidence type="ECO:0000256" key="8">
    <source>
        <dbReference type="PROSITE-ProRule" id="PRU10085"/>
    </source>
</evidence>
<proteinExistence type="inferred from homology"/>
<dbReference type="CDD" id="cd07017">
    <property type="entry name" value="S14_ClpP_2"/>
    <property type="match status" value="1"/>
</dbReference>
<dbReference type="InterPro" id="IPR018215">
    <property type="entry name" value="ClpP_Ser_AS"/>
</dbReference>
<comment type="caution">
    <text evidence="13">The sequence shown here is derived from an EMBL/GenBank/DDBJ whole genome shotgun (WGS) entry which is preliminary data.</text>
</comment>
<dbReference type="NCBIfam" id="TIGR00493">
    <property type="entry name" value="clpP"/>
    <property type="match status" value="1"/>
</dbReference>
<dbReference type="PRINTS" id="PR00127">
    <property type="entry name" value="CLPPROTEASEP"/>
</dbReference>
<comment type="catalytic activity">
    <reaction evidence="6 7 9">
        <text>Hydrolysis of proteins to small peptides in the presence of ATP and magnesium. alpha-casein is the usual test substrate. In the absence of ATP, only oligopeptides shorter than five residues are hydrolyzed (such as succinyl-Leu-Tyr-|-NHMec, and Leu-Tyr-Leu-|-Tyr-Trp, in which cleavage of the -Tyr-|-Leu- and -Tyr-|-Trp bonds also occurs).</text>
        <dbReference type="EC" id="3.4.21.92"/>
    </reaction>
</comment>
<dbReference type="InterPro" id="IPR033135">
    <property type="entry name" value="ClpP_His_AS"/>
</dbReference>
<dbReference type="InterPro" id="IPR029045">
    <property type="entry name" value="ClpP/crotonase-like_dom_sf"/>
</dbReference>
<comment type="subunit">
    <text evidence="7">Fourteen ClpP subunits assemble into 2 heptameric rings which stack back to back to give a disk-like structure with a central cavity, resembling the structure of eukaryotic proteasomes.</text>
</comment>
<dbReference type="InterPro" id="IPR023562">
    <property type="entry name" value="ClpP/TepA"/>
</dbReference>
<dbReference type="EC" id="3.4.21.92" evidence="7 10"/>
<dbReference type="AlphaFoldDB" id="A0A432YKZ7"/>
<reference evidence="14" key="1">
    <citation type="journal article" date="2018" name="Front. Microbiol.">
        <title>Genome-Based Analysis Reveals the Taxonomy and Diversity of the Family Idiomarinaceae.</title>
        <authorList>
            <person name="Liu Y."/>
            <person name="Lai Q."/>
            <person name="Shao Z."/>
        </authorList>
    </citation>
    <scope>NUCLEOTIDE SEQUENCE [LARGE SCALE GENOMIC DNA]</scope>
    <source>
        <strain evidence="14">PIM1</strain>
    </source>
</reference>
<dbReference type="EMBL" id="PIPZ01000001">
    <property type="protein sequence ID" value="RUO61568.1"/>
    <property type="molecule type" value="Genomic_DNA"/>
</dbReference>
<dbReference type="FunFam" id="3.90.226.10:FF:000001">
    <property type="entry name" value="ATP-dependent Clp protease proteolytic subunit"/>
    <property type="match status" value="1"/>
</dbReference>
<accession>A0A432YKZ7</accession>
<dbReference type="PROSITE" id="PS00381">
    <property type="entry name" value="CLP_PROTEASE_SER"/>
    <property type="match status" value="1"/>
</dbReference>
<protein>
    <recommendedName>
        <fullName evidence="7 12">ATP-dependent Clp protease proteolytic subunit</fullName>
        <ecNumber evidence="7 10">3.4.21.92</ecNumber>
    </recommendedName>
    <alternativeName>
        <fullName evidence="7">Endopeptidase Clp</fullName>
    </alternativeName>
</protein>
<dbReference type="GO" id="GO:0004176">
    <property type="term" value="F:ATP-dependent peptidase activity"/>
    <property type="evidence" value="ECO:0007669"/>
    <property type="project" value="InterPro"/>
</dbReference>
<dbReference type="GO" id="GO:0004252">
    <property type="term" value="F:serine-type endopeptidase activity"/>
    <property type="evidence" value="ECO:0007669"/>
    <property type="project" value="UniProtKB-UniRule"/>
</dbReference>
<evidence type="ECO:0000256" key="9">
    <source>
        <dbReference type="PROSITE-ProRule" id="PRU10086"/>
    </source>
</evidence>
<dbReference type="RefSeq" id="WP_126759189.1">
    <property type="nucleotide sequence ID" value="NZ_PIPZ01000001.1"/>
</dbReference>
<evidence type="ECO:0000256" key="11">
    <source>
        <dbReference type="RuleBase" id="RU000550"/>
    </source>
</evidence>
<keyword evidence="5 7" id="KW-0720">Serine protease</keyword>
<evidence type="ECO:0000256" key="1">
    <source>
        <dbReference type="ARBA" id="ARBA00007039"/>
    </source>
</evidence>
<evidence type="ECO:0000256" key="4">
    <source>
        <dbReference type="ARBA" id="ARBA00022801"/>
    </source>
</evidence>
<keyword evidence="2 7" id="KW-0963">Cytoplasm</keyword>
<dbReference type="PANTHER" id="PTHR10381">
    <property type="entry name" value="ATP-DEPENDENT CLP PROTEASE PROTEOLYTIC SUBUNIT"/>
    <property type="match status" value="1"/>
</dbReference>
<evidence type="ECO:0000256" key="7">
    <source>
        <dbReference type="HAMAP-Rule" id="MF_00444"/>
    </source>
</evidence>
<dbReference type="PANTHER" id="PTHR10381:SF70">
    <property type="entry name" value="ATP-DEPENDENT CLP PROTEASE PROTEOLYTIC SUBUNIT"/>
    <property type="match status" value="1"/>
</dbReference>
<feature type="active site" evidence="8">
    <location>
        <position position="107"/>
    </location>
</feature>
<dbReference type="NCBIfam" id="NF001368">
    <property type="entry name" value="PRK00277.1"/>
    <property type="match status" value="1"/>
</dbReference>
<dbReference type="NCBIfam" id="NF009205">
    <property type="entry name" value="PRK12553.1"/>
    <property type="match status" value="1"/>
</dbReference>
<dbReference type="OrthoDB" id="9802800at2"/>
<feature type="active site" description="Nucleophile" evidence="7">
    <location>
        <position position="107"/>
    </location>
</feature>
<organism evidence="13 14">
    <name type="scientific">Pseudidiomarina marina</name>
    <dbReference type="NCBI Taxonomy" id="502366"/>
    <lineage>
        <taxon>Bacteria</taxon>
        <taxon>Pseudomonadati</taxon>
        <taxon>Pseudomonadota</taxon>
        <taxon>Gammaproteobacteria</taxon>
        <taxon>Alteromonadales</taxon>
        <taxon>Idiomarinaceae</taxon>
        <taxon>Pseudidiomarina</taxon>
    </lineage>
</organism>
<evidence type="ECO:0000256" key="12">
    <source>
        <dbReference type="RuleBase" id="RU003567"/>
    </source>
</evidence>
<evidence type="ECO:0000313" key="13">
    <source>
        <dbReference type="EMBL" id="RUO61568.1"/>
    </source>
</evidence>
<sequence length="205" mass="22670">MSDMALDPMAQLVPMVVEQTAKGERSYDIYSRLLKERVIFCCGQVEDHMANLIVAQLLFLESDNPDKDIYLYINSPGGAVTAGMAIYDTMRFIKPDVSTVCMGQAASMGAFLLAGGAKGKRFCLPNSRVMIHQPLGGFQGQASDFEIHARQILDIKDKLNRMLAENTGKDLEQVAKDTDRDYFMSSEEAVNYGLVDKVLTQRGGE</sequence>